<dbReference type="GeneID" id="25366188"/>
<keyword evidence="2" id="KW-0472">Membrane</keyword>
<sequence length="91" mass="9811">MVVSGGSHTPSTDMPKNSRSRHKKYQTAPKNSGWNAEDTEPSARAIRSSRAIGTGLLAFAQTLVTAVFCGVSYDKMTAKRTRASPGAVRIW</sequence>
<feature type="region of interest" description="Disordered" evidence="1">
    <location>
        <begin position="1"/>
        <end position="44"/>
    </location>
</feature>
<dbReference type="InParanoid" id="A0A074YQI8"/>
<name>A0A074YQI8_AURSE</name>
<keyword evidence="2" id="KW-0812">Transmembrane</keyword>
<evidence type="ECO:0000313" key="3">
    <source>
        <dbReference type="EMBL" id="KEQ96362.1"/>
    </source>
</evidence>
<proteinExistence type="predicted"/>
<protein>
    <submittedName>
        <fullName evidence="3">Uncharacterized protein</fullName>
    </submittedName>
</protein>
<evidence type="ECO:0000313" key="4">
    <source>
        <dbReference type="Proteomes" id="UP000030641"/>
    </source>
</evidence>
<dbReference type="RefSeq" id="XP_013344794.1">
    <property type="nucleotide sequence ID" value="XM_013489340.1"/>
</dbReference>
<accession>A0A074YQI8</accession>
<dbReference type="Proteomes" id="UP000030641">
    <property type="component" value="Unassembled WGS sequence"/>
</dbReference>
<evidence type="ECO:0000256" key="1">
    <source>
        <dbReference type="SAM" id="MobiDB-lite"/>
    </source>
</evidence>
<dbReference type="EMBL" id="KL584756">
    <property type="protein sequence ID" value="KEQ96362.1"/>
    <property type="molecule type" value="Genomic_DNA"/>
</dbReference>
<organism evidence="3 4">
    <name type="scientific">Aureobasidium subglaciale (strain EXF-2481)</name>
    <name type="common">Aureobasidium pullulans var. subglaciale</name>
    <dbReference type="NCBI Taxonomy" id="1043005"/>
    <lineage>
        <taxon>Eukaryota</taxon>
        <taxon>Fungi</taxon>
        <taxon>Dikarya</taxon>
        <taxon>Ascomycota</taxon>
        <taxon>Pezizomycotina</taxon>
        <taxon>Dothideomycetes</taxon>
        <taxon>Dothideomycetidae</taxon>
        <taxon>Dothideales</taxon>
        <taxon>Saccotheciaceae</taxon>
        <taxon>Aureobasidium</taxon>
    </lineage>
</organism>
<dbReference type="AlphaFoldDB" id="A0A074YQI8"/>
<evidence type="ECO:0000256" key="2">
    <source>
        <dbReference type="SAM" id="Phobius"/>
    </source>
</evidence>
<feature type="transmembrane region" description="Helical" evidence="2">
    <location>
        <begin position="51"/>
        <end position="73"/>
    </location>
</feature>
<gene>
    <name evidence="3" type="ORF">AUEXF2481DRAFT_3875</name>
</gene>
<keyword evidence="2" id="KW-1133">Transmembrane helix</keyword>
<keyword evidence="4" id="KW-1185">Reference proteome</keyword>
<feature type="compositionally biased region" description="Polar residues" evidence="1">
    <location>
        <begin position="1"/>
        <end position="17"/>
    </location>
</feature>
<reference evidence="3 4" key="1">
    <citation type="journal article" date="2014" name="BMC Genomics">
        <title>Genome sequencing of four Aureobasidium pullulans varieties: biotechnological potential, stress tolerance, and description of new species.</title>
        <authorList>
            <person name="Gostin Ar C."/>
            <person name="Ohm R.A."/>
            <person name="Kogej T."/>
            <person name="Sonjak S."/>
            <person name="Turk M."/>
            <person name="Zajc J."/>
            <person name="Zalar P."/>
            <person name="Grube M."/>
            <person name="Sun H."/>
            <person name="Han J."/>
            <person name="Sharma A."/>
            <person name="Chiniquy J."/>
            <person name="Ngan C.Y."/>
            <person name="Lipzen A."/>
            <person name="Barry K."/>
            <person name="Grigoriev I.V."/>
            <person name="Gunde-Cimerman N."/>
        </authorList>
    </citation>
    <scope>NUCLEOTIDE SEQUENCE [LARGE SCALE GENOMIC DNA]</scope>
    <source>
        <strain evidence="3 4">EXF-2481</strain>
    </source>
</reference>
<dbReference type="HOGENOM" id="CLU_2426664_0_0_1"/>